<organism evidence="9 10">
    <name type="scientific">Candidatus Nitrobium versatile</name>
    <dbReference type="NCBI Taxonomy" id="2884831"/>
    <lineage>
        <taxon>Bacteria</taxon>
        <taxon>Pseudomonadati</taxon>
        <taxon>Nitrospirota</taxon>
        <taxon>Nitrospiria</taxon>
        <taxon>Nitrospirales</taxon>
        <taxon>Nitrospiraceae</taxon>
        <taxon>Candidatus Nitrobium</taxon>
    </lineage>
</organism>
<sequence>MIARVIEYSARNKFIIFLLVFFLSAWGYWALKRTPLDAIPDLSDTQVIIFTEWEGRSPDLIEDQITYPITSTLLAAPKVQVVRGFSFLGSSFIYVIFEEGTNIYWARSRVLEYLQAVRNKLPSGVNPVLGPDATSVGWGFSYAVVDETGKYNLADLRSVQDWSIKLALESVPGVSQVASIGGFVRQYQVVIDPNRLQAYNLPIQKVMEAIRKSNKDVEGRVLEFSGIEYMVRGRGYIKSIKDLETIPVASSAGGTAVFLRDVARVQLGPEIRRGLAELDGKGEVAGGIVVVRFGENVLNVIDRVKEKLRTEIEPSLPKGMKIVTTYDRSDLIHRSIDTLKEEIIRLSLAVSVVCAVFLFHLPSALVVILTLPFAIIISFILMYYLGVTSNIMSLSGIAIAIGAMVDASIIMVENAHKKIETWECEEVKTCTRFDVIVDAAKEVGPSLFFSLLVITVGFLPVFTLQAQAGRLFKPLAYTKTFAMLFSSFLAVTLTPVLMTLLIHDKTPLLSRIPGLRYLFTVFPEDRHPVSILLRKLYEPVARFVLRFKWAVIVAAIIIMALTAYPFLKLGSEFMPPLYEGTLFYMPVTVPAASVSEVSKLLQMQDKLLMSIPEVAQVFGKAGRAETATDPAPLEMFETVVNLKPESQWRPDMTVEKLKNEMNDVLTIPGVANSFTMPIKARTDMLSTGIRTPVGIKVMGPQLEEVERIGLELEHHIKEVPGTRSAYAERVTTGYFLDFTVKREEAARYGLTVDDVQEVIQSAIGGMNLTVTIEGRERYPVNVRYARDFRSDIERLKRVLVPVMMGGGTAAPQGGGMAAGPGAGPLSPTSPISFASSAPALQVPLGELADIKIVRGPTGIKSEEGLLTAYVYIDFSGRDVGGYVEEAKKKVASLKIPEGYRLEWSGEYEYLVKTHERLKIVIPLTVLIIFVLIFMNTKSVTKTFIVLLAVPFSLVGSFWLLYLLGYNMSIAVWVGIIALAGLDAETGVVMLLYLELAYDQWKKEGRLRTVTDLKEAIMHGAVKRIRPKIMTVSVILAGLIPIMFSHGTGSDVMKRIAAPMVGGVVTSTILELIIYPAIYLIWKEREMKE</sequence>
<dbReference type="Gene3D" id="1.20.1640.10">
    <property type="entry name" value="Multidrug efflux transporter AcrB transmembrane domain"/>
    <property type="match status" value="2"/>
</dbReference>
<feature type="transmembrane region" description="Helical" evidence="8">
    <location>
        <begin position="480"/>
        <end position="502"/>
    </location>
</feature>
<evidence type="ECO:0000256" key="7">
    <source>
        <dbReference type="ARBA" id="ARBA00023136"/>
    </source>
</evidence>
<dbReference type="Gene3D" id="3.30.2090.10">
    <property type="entry name" value="Multidrug efflux transporter AcrB TolC docking domain, DN and DC subdomains"/>
    <property type="match status" value="2"/>
</dbReference>
<feature type="transmembrane region" description="Helical" evidence="8">
    <location>
        <begin position="366"/>
        <end position="385"/>
    </location>
</feature>
<feature type="transmembrane region" description="Helical" evidence="8">
    <location>
        <begin position="1055"/>
        <end position="1081"/>
    </location>
</feature>
<reference evidence="9" key="1">
    <citation type="journal article" date="2021" name="bioRxiv">
        <title>Unraveling nitrogen, sulfur and carbon metabolic pathways and microbial community transcriptional responses to substrate deprivation and toxicity stresses in a bioreactor mimicking anoxic brackish coastal sediment conditions.</title>
        <authorList>
            <person name="Martins P.D."/>
            <person name="Echeveste M.J."/>
            <person name="Arshad A."/>
            <person name="Kurth J."/>
            <person name="Ouboter H."/>
            <person name="Jetten M.S.M."/>
            <person name="Welte C.U."/>
        </authorList>
    </citation>
    <scope>NUCLEOTIDE SEQUENCE</scope>
    <source>
        <strain evidence="9">MAG_39</strain>
    </source>
</reference>
<keyword evidence="6 8" id="KW-1133">Transmembrane helix</keyword>
<dbReference type="EMBL" id="JAIOIV010000101">
    <property type="protein sequence ID" value="MBZ0157077.1"/>
    <property type="molecule type" value="Genomic_DNA"/>
</dbReference>
<evidence type="ECO:0000256" key="4">
    <source>
        <dbReference type="ARBA" id="ARBA00022475"/>
    </source>
</evidence>
<dbReference type="Gene3D" id="3.30.70.1430">
    <property type="entry name" value="Multidrug efflux transporter AcrB pore domain"/>
    <property type="match status" value="2"/>
</dbReference>
<accession>A0A953J9K7</accession>
<dbReference type="SUPFAM" id="SSF82866">
    <property type="entry name" value="Multidrug efflux transporter AcrB transmembrane domain"/>
    <property type="match status" value="2"/>
</dbReference>
<dbReference type="SUPFAM" id="SSF82693">
    <property type="entry name" value="Multidrug efflux transporter AcrB pore domain, PN1, PN2, PC1 and PC2 subdomains"/>
    <property type="match status" value="2"/>
</dbReference>
<feature type="transmembrane region" description="Helical" evidence="8">
    <location>
        <begin position="919"/>
        <end position="936"/>
    </location>
</feature>
<keyword evidence="7 8" id="KW-0472">Membrane</keyword>
<dbReference type="InterPro" id="IPR027463">
    <property type="entry name" value="AcrB_DN_DC_subdom"/>
</dbReference>
<dbReference type="NCBIfam" id="TIGR00914">
    <property type="entry name" value="2A0601"/>
    <property type="match status" value="1"/>
</dbReference>
<reference evidence="9" key="2">
    <citation type="submission" date="2021-08" db="EMBL/GenBank/DDBJ databases">
        <authorList>
            <person name="Dalcin Martins P."/>
        </authorList>
    </citation>
    <scope>NUCLEOTIDE SEQUENCE</scope>
    <source>
        <strain evidence="9">MAG_39</strain>
    </source>
</reference>
<gene>
    <name evidence="9" type="ORF">K8I29_12805</name>
</gene>
<evidence type="ECO:0000256" key="1">
    <source>
        <dbReference type="ARBA" id="ARBA00004651"/>
    </source>
</evidence>
<dbReference type="PRINTS" id="PR00702">
    <property type="entry name" value="ACRIFLAVINRP"/>
</dbReference>
<evidence type="ECO:0000256" key="8">
    <source>
        <dbReference type="SAM" id="Phobius"/>
    </source>
</evidence>
<feature type="transmembrane region" description="Helical" evidence="8">
    <location>
        <begin position="943"/>
        <end position="963"/>
    </location>
</feature>
<feature type="transmembrane region" description="Helical" evidence="8">
    <location>
        <begin position="12"/>
        <end position="31"/>
    </location>
</feature>
<protein>
    <submittedName>
        <fullName evidence="9">CusA/CzcA family heavy metal efflux RND transporter</fullName>
    </submittedName>
</protein>
<feature type="transmembrane region" description="Helical" evidence="8">
    <location>
        <begin position="447"/>
        <end position="468"/>
    </location>
</feature>
<comment type="caution">
    <text evidence="9">The sequence shown here is derived from an EMBL/GenBank/DDBJ whole genome shotgun (WGS) entry which is preliminary data.</text>
</comment>
<dbReference type="InterPro" id="IPR001036">
    <property type="entry name" value="Acrflvin-R"/>
</dbReference>
<dbReference type="AlphaFoldDB" id="A0A953J9K7"/>
<evidence type="ECO:0000256" key="6">
    <source>
        <dbReference type="ARBA" id="ARBA00022989"/>
    </source>
</evidence>
<dbReference type="Gene3D" id="3.30.70.1440">
    <property type="entry name" value="Multidrug efflux transporter AcrB pore domain"/>
    <property type="match status" value="1"/>
</dbReference>
<dbReference type="Gene3D" id="3.30.70.1320">
    <property type="entry name" value="Multidrug efflux transporter AcrB pore domain like"/>
    <property type="match status" value="1"/>
</dbReference>
<dbReference type="Proteomes" id="UP000705867">
    <property type="component" value="Unassembled WGS sequence"/>
</dbReference>
<evidence type="ECO:0000313" key="10">
    <source>
        <dbReference type="Proteomes" id="UP000705867"/>
    </source>
</evidence>
<comment type="similarity">
    <text evidence="2">Belongs to the resistance-nodulation-cell division (RND) (TC 2.A.6) family.</text>
</comment>
<dbReference type="Pfam" id="PF00873">
    <property type="entry name" value="ACR_tran"/>
    <property type="match status" value="1"/>
</dbReference>
<feature type="transmembrane region" description="Helical" evidence="8">
    <location>
        <begin position="969"/>
        <end position="993"/>
    </location>
</feature>
<evidence type="ECO:0000256" key="2">
    <source>
        <dbReference type="ARBA" id="ARBA00010942"/>
    </source>
</evidence>
<dbReference type="GO" id="GO:0008324">
    <property type="term" value="F:monoatomic cation transmembrane transporter activity"/>
    <property type="evidence" value="ECO:0007669"/>
    <property type="project" value="InterPro"/>
</dbReference>
<evidence type="ECO:0000313" key="9">
    <source>
        <dbReference type="EMBL" id="MBZ0157077.1"/>
    </source>
</evidence>
<feature type="transmembrane region" description="Helical" evidence="8">
    <location>
        <begin position="391"/>
        <end position="412"/>
    </location>
</feature>
<feature type="transmembrane region" description="Helical" evidence="8">
    <location>
        <begin position="543"/>
        <end position="567"/>
    </location>
</feature>
<feature type="transmembrane region" description="Helical" evidence="8">
    <location>
        <begin position="1026"/>
        <end position="1043"/>
    </location>
</feature>
<dbReference type="PANTHER" id="PTHR32063">
    <property type="match status" value="1"/>
</dbReference>
<keyword evidence="5 8" id="KW-0812">Transmembrane</keyword>
<name>A0A953J9K7_9BACT</name>
<keyword evidence="3" id="KW-0813">Transport</keyword>
<feature type="transmembrane region" description="Helical" evidence="8">
    <location>
        <begin position="343"/>
        <end position="359"/>
    </location>
</feature>
<keyword evidence="4" id="KW-1003">Cell membrane</keyword>
<dbReference type="GO" id="GO:0005886">
    <property type="term" value="C:plasma membrane"/>
    <property type="evidence" value="ECO:0007669"/>
    <property type="project" value="UniProtKB-SubCell"/>
</dbReference>
<evidence type="ECO:0000256" key="5">
    <source>
        <dbReference type="ARBA" id="ARBA00022692"/>
    </source>
</evidence>
<evidence type="ECO:0000256" key="3">
    <source>
        <dbReference type="ARBA" id="ARBA00022448"/>
    </source>
</evidence>
<dbReference type="PANTHER" id="PTHR32063:SF19">
    <property type="entry name" value="CATION EFFLUX SYSTEM PROTEIN CUSA"/>
    <property type="match status" value="1"/>
</dbReference>
<dbReference type="InterPro" id="IPR004763">
    <property type="entry name" value="CusA-like"/>
</dbReference>
<comment type="subcellular location">
    <subcellularLocation>
        <location evidence="1">Cell membrane</location>
        <topology evidence="1">Multi-pass membrane protein</topology>
    </subcellularLocation>
</comment>
<proteinExistence type="inferred from homology"/>
<dbReference type="GO" id="GO:0042910">
    <property type="term" value="F:xenobiotic transmembrane transporter activity"/>
    <property type="evidence" value="ECO:0007669"/>
    <property type="project" value="TreeGrafter"/>
</dbReference>
<dbReference type="SUPFAM" id="SSF82714">
    <property type="entry name" value="Multidrug efflux transporter AcrB TolC docking domain, DN and DC subdomains"/>
    <property type="match status" value="2"/>
</dbReference>